<dbReference type="AlphaFoldDB" id="A0AAU7DU90"/>
<proteinExistence type="predicted"/>
<name>A0AAU7DU90_9MICO</name>
<keyword evidence="1" id="KW-0812">Transmembrane</keyword>
<feature type="transmembrane region" description="Helical" evidence="1">
    <location>
        <begin position="96"/>
        <end position="119"/>
    </location>
</feature>
<evidence type="ECO:0000256" key="1">
    <source>
        <dbReference type="SAM" id="Phobius"/>
    </source>
</evidence>
<accession>A0AAU7DU90</accession>
<gene>
    <name evidence="2" type="ORF">V5R04_08670</name>
</gene>
<evidence type="ECO:0008006" key="3">
    <source>
        <dbReference type="Google" id="ProtNLM"/>
    </source>
</evidence>
<keyword evidence="1" id="KW-1133">Transmembrane helix</keyword>
<keyword evidence="1" id="KW-0472">Membrane</keyword>
<feature type="transmembrane region" description="Helical" evidence="1">
    <location>
        <begin position="37"/>
        <end position="55"/>
    </location>
</feature>
<protein>
    <recommendedName>
        <fullName evidence="3">Phage holin family protein</fullName>
    </recommendedName>
</protein>
<dbReference type="EMBL" id="CP146203">
    <property type="protein sequence ID" value="XBH20326.1"/>
    <property type="molecule type" value="Genomic_DNA"/>
</dbReference>
<sequence length="135" mass="14210">MIRFLINTGVSLVTAAVAMLVAKFTLADFNIELSGFFIAVAVFTIAQAILAPFVFNMARKYAPAVLGGIGLVSSFLALLITSFFPGGLQIAGVSTWIVATLIIWVITALGTWLLGAFLIKKFVANKAAKKASPSA</sequence>
<reference evidence="2" key="1">
    <citation type="submission" date="2024-02" db="EMBL/GenBank/DDBJ databases">
        <title>Tomenella chthoni gen. nov. sp. nov., a member of the family Jonesiaceae isolated from bat guano.</title>
        <authorList>
            <person name="Miller S.L."/>
            <person name="King J."/>
            <person name="Sankaranarayanan K."/>
            <person name="Lawson P.A."/>
        </authorList>
    </citation>
    <scope>NUCLEOTIDE SEQUENCE</scope>
    <source>
        <strain evidence="2">BS-20</strain>
    </source>
</reference>
<evidence type="ECO:0000313" key="2">
    <source>
        <dbReference type="EMBL" id="XBH20326.1"/>
    </source>
</evidence>
<feature type="transmembrane region" description="Helical" evidence="1">
    <location>
        <begin position="62"/>
        <end position="84"/>
    </location>
</feature>
<organism evidence="2">
    <name type="scientific">Jonesiaceae bacterium BS-20</name>
    <dbReference type="NCBI Taxonomy" id="3120821"/>
    <lineage>
        <taxon>Bacteria</taxon>
        <taxon>Bacillati</taxon>
        <taxon>Actinomycetota</taxon>
        <taxon>Actinomycetes</taxon>
        <taxon>Micrococcales</taxon>
        <taxon>Jonesiaceae</taxon>
    </lineage>
</organism>